<dbReference type="NCBIfam" id="NF004747">
    <property type="entry name" value="PRK06078.1"/>
    <property type="match status" value="1"/>
</dbReference>
<comment type="catalytic activity">
    <reaction evidence="9">
        <text>uridine + phosphate = alpha-D-ribose 1-phosphate + uracil</text>
        <dbReference type="Rhea" id="RHEA:24388"/>
        <dbReference type="ChEBI" id="CHEBI:16704"/>
        <dbReference type="ChEBI" id="CHEBI:17568"/>
        <dbReference type="ChEBI" id="CHEBI:43474"/>
        <dbReference type="ChEBI" id="CHEBI:57720"/>
        <dbReference type="EC" id="2.4.2.2"/>
    </reaction>
</comment>
<dbReference type="InterPro" id="IPR017459">
    <property type="entry name" value="Glycosyl_Trfase_fam3_N_dom"/>
</dbReference>
<dbReference type="Pfam" id="PF02885">
    <property type="entry name" value="Glycos_trans_3N"/>
    <property type="match status" value="1"/>
</dbReference>
<dbReference type="InterPro" id="IPR036566">
    <property type="entry name" value="PYNP-like_C_sf"/>
</dbReference>
<dbReference type="InterPro" id="IPR035902">
    <property type="entry name" value="Nuc_phospho_transferase"/>
</dbReference>
<dbReference type="PANTHER" id="PTHR10515">
    <property type="entry name" value="THYMIDINE PHOSPHORYLASE"/>
    <property type="match status" value="1"/>
</dbReference>
<reference evidence="12" key="1">
    <citation type="submission" date="2020-10" db="EMBL/GenBank/DDBJ databases">
        <authorList>
            <person name="Gilroy R."/>
        </authorList>
    </citation>
    <scope>NUCLEOTIDE SEQUENCE</scope>
    <source>
        <strain evidence="12">ChiSjej4B22-8349</strain>
    </source>
</reference>
<dbReference type="SUPFAM" id="SSF52418">
    <property type="entry name" value="Nucleoside phosphorylase/phosphoribosyltransferase catalytic domain"/>
    <property type="match status" value="1"/>
</dbReference>
<name>A0A9D1SVF4_9FIRM</name>
<comment type="similarity">
    <text evidence="3">Belongs to the thymidine/pyrimidine-nucleoside phosphorylase family.</text>
</comment>
<evidence type="ECO:0000313" key="12">
    <source>
        <dbReference type="EMBL" id="HIU96805.1"/>
    </source>
</evidence>
<evidence type="ECO:0000256" key="1">
    <source>
        <dbReference type="ARBA" id="ARBA00001066"/>
    </source>
</evidence>
<dbReference type="Gene3D" id="3.40.1030.10">
    <property type="entry name" value="Nucleoside phosphorylase/phosphoribosyltransferase catalytic domain"/>
    <property type="match status" value="1"/>
</dbReference>
<keyword evidence="8 12" id="KW-0808">Transferase</keyword>
<dbReference type="InterPro" id="IPR000053">
    <property type="entry name" value="Thymidine/pyrmidine_PPase"/>
</dbReference>
<evidence type="ECO:0000256" key="7">
    <source>
        <dbReference type="ARBA" id="ARBA00022676"/>
    </source>
</evidence>
<dbReference type="GO" id="GO:0005829">
    <property type="term" value="C:cytosol"/>
    <property type="evidence" value="ECO:0007669"/>
    <property type="project" value="TreeGrafter"/>
</dbReference>
<dbReference type="InterPro" id="IPR017872">
    <property type="entry name" value="Pyrmidine_PPase_CS"/>
</dbReference>
<dbReference type="SMART" id="SM00941">
    <property type="entry name" value="PYNP_C"/>
    <property type="match status" value="1"/>
</dbReference>
<evidence type="ECO:0000256" key="2">
    <source>
        <dbReference type="ARBA" id="ARBA00003877"/>
    </source>
</evidence>
<dbReference type="Proteomes" id="UP000824130">
    <property type="component" value="Unassembled WGS sequence"/>
</dbReference>
<comment type="function">
    <text evidence="2">Catalyzes phosphorolysis of the pyrimidine nucleosides uridine, thymidine and 2'-deoxyuridine with the formation of the corresponding pyrimidine base and ribose-1-phosphate.</text>
</comment>
<dbReference type="GO" id="GO:0009032">
    <property type="term" value="F:thymidine phosphorylase activity"/>
    <property type="evidence" value="ECO:0007669"/>
    <property type="project" value="TreeGrafter"/>
</dbReference>
<dbReference type="GO" id="GO:0006213">
    <property type="term" value="P:pyrimidine nucleoside metabolic process"/>
    <property type="evidence" value="ECO:0007669"/>
    <property type="project" value="InterPro"/>
</dbReference>
<evidence type="ECO:0000313" key="13">
    <source>
        <dbReference type="Proteomes" id="UP000824130"/>
    </source>
</evidence>
<dbReference type="FunFam" id="3.40.1030.10:FF:000003">
    <property type="entry name" value="Pyrimidine-nucleoside phosphorylase"/>
    <property type="match status" value="1"/>
</dbReference>
<dbReference type="Pfam" id="PF00591">
    <property type="entry name" value="Glycos_transf_3"/>
    <property type="match status" value="1"/>
</dbReference>
<evidence type="ECO:0000256" key="10">
    <source>
        <dbReference type="ARBA" id="ARBA00048525"/>
    </source>
</evidence>
<comment type="subunit">
    <text evidence="4">Homodimer.</text>
</comment>
<dbReference type="Gene3D" id="1.20.970.10">
    <property type="entry name" value="Transferase, Pyrimidine Nucleoside Phosphorylase, Chain C"/>
    <property type="match status" value="1"/>
</dbReference>
<sequence length="434" mass="45918">MNAVDIIVKKRDGGVLTKEEIEYMVMGYTEGSIPDYQMAAFLMSVFFSRMNDMETRALTAVMRDSGDVMDLSAIEGIKVDKHSTGGVGDKTTLIVAPLAASCGVPIAKMSGRGLGFTGGTVDKLESIPGFRVSMSSDQFIRQVNECGIAVIGQTGHIAPADKKIYALRDVTGTVENLSLITSSIMSKKLAAGSDAILLDVKCGSGAFMKTQEDAEALAELMVSIGNSSGKVTAAVITDMDQPLGRAVGNGLEVREAIEVLKGLGPKDITELSVNLAGLMIFMGGRAKNEADGMKMAQEALTSGRGLAKFADFVEGQGGDPAVIHDHSLLPQSSVEMELTAKEDGYVESIDAMRIGMASQHTGAGRERKEDDVDLSAGLYLHRKAGDKVKTGDVICSVYGNNVKKVEKALEEAGNAVKIGEVKKEAGTLIKKIIR</sequence>
<evidence type="ECO:0000256" key="9">
    <source>
        <dbReference type="ARBA" id="ARBA00048453"/>
    </source>
</evidence>
<dbReference type="PROSITE" id="PS00647">
    <property type="entry name" value="THYMID_PHOSPHORYLASE"/>
    <property type="match status" value="1"/>
</dbReference>
<dbReference type="AlphaFoldDB" id="A0A9D1SVF4"/>
<reference evidence="12" key="2">
    <citation type="journal article" date="2021" name="PeerJ">
        <title>Extensive microbial diversity within the chicken gut microbiome revealed by metagenomics and culture.</title>
        <authorList>
            <person name="Gilroy R."/>
            <person name="Ravi A."/>
            <person name="Getino M."/>
            <person name="Pursley I."/>
            <person name="Horton D.L."/>
            <person name="Alikhan N.F."/>
            <person name="Baker D."/>
            <person name="Gharbi K."/>
            <person name="Hall N."/>
            <person name="Watson M."/>
            <person name="Adriaenssens E.M."/>
            <person name="Foster-Nyarko E."/>
            <person name="Jarju S."/>
            <person name="Secka A."/>
            <person name="Antonio M."/>
            <person name="Oren A."/>
            <person name="Chaudhuri R.R."/>
            <person name="La Ragione R."/>
            <person name="Hildebrand F."/>
            <person name="Pallen M.J."/>
        </authorList>
    </citation>
    <scope>NUCLEOTIDE SEQUENCE</scope>
    <source>
        <strain evidence="12">ChiSjej4B22-8349</strain>
    </source>
</reference>
<comment type="caution">
    <text evidence="12">The sequence shown here is derived from an EMBL/GenBank/DDBJ whole genome shotgun (WGS) entry which is preliminary data.</text>
</comment>
<dbReference type="GO" id="GO:0004645">
    <property type="term" value="F:1,4-alpha-oligoglucan phosphorylase activity"/>
    <property type="evidence" value="ECO:0007669"/>
    <property type="project" value="InterPro"/>
</dbReference>
<evidence type="ECO:0000259" key="11">
    <source>
        <dbReference type="SMART" id="SM00941"/>
    </source>
</evidence>
<dbReference type="EC" id="2.4.2.2" evidence="5"/>
<feature type="domain" description="Pyrimidine nucleoside phosphorylase C-terminal" evidence="11">
    <location>
        <begin position="345"/>
        <end position="419"/>
    </location>
</feature>
<dbReference type="NCBIfam" id="NF004490">
    <property type="entry name" value="PRK05820.1"/>
    <property type="match status" value="1"/>
</dbReference>
<dbReference type="SUPFAM" id="SSF47648">
    <property type="entry name" value="Nucleoside phosphorylase/phosphoribosyltransferase N-terminal domain"/>
    <property type="match status" value="1"/>
</dbReference>
<comment type="catalytic activity">
    <reaction evidence="1">
        <text>2'-deoxyuridine + phosphate = 2-deoxy-alpha-D-ribose 1-phosphate + uracil</text>
        <dbReference type="Rhea" id="RHEA:22824"/>
        <dbReference type="ChEBI" id="CHEBI:16450"/>
        <dbReference type="ChEBI" id="CHEBI:17568"/>
        <dbReference type="ChEBI" id="CHEBI:43474"/>
        <dbReference type="ChEBI" id="CHEBI:57259"/>
        <dbReference type="EC" id="2.4.2.2"/>
    </reaction>
</comment>
<evidence type="ECO:0000256" key="8">
    <source>
        <dbReference type="ARBA" id="ARBA00022679"/>
    </source>
</evidence>
<dbReference type="InterPro" id="IPR036320">
    <property type="entry name" value="Glycosyl_Trfase_fam3_N_dom_sf"/>
</dbReference>
<protein>
    <recommendedName>
        <fullName evidence="6">Pyrimidine-nucleoside phosphorylase</fullName>
        <ecNumber evidence="5">2.4.2.2</ecNumber>
    </recommendedName>
</protein>
<dbReference type="PANTHER" id="PTHR10515:SF0">
    <property type="entry name" value="THYMIDINE PHOSPHORYLASE"/>
    <property type="match status" value="1"/>
</dbReference>
<organism evidence="12 13">
    <name type="scientific">Candidatus Allocopromorpha excrementipullorum</name>
    <dbReference type="NCBI Taxonomy" id="2840743"/>
    <lineage>
        <taxon>Bacteria</taxon>
        <taxon>Bacillati</taxon>
        <taxon>Bacillota</taxon>
        <taxon>Clostridia</taxon>
        <taxon>Eubacteriales</taxon>
        <taxon>Eubacteriaceae</taxon>
        <taxon>Eubacteriaceae incertae sedis</taxon>
        <taxon>Candidatus Allocopromorpha</taxon>
    </lineage>
</organism>
<dbReference type="InterPro" id="IPR000312">
    <property type="entry name" value="Glycosyl_Trfase_fam3"/>
</dbReference>
<dbReference type="InterPro" id="IPR013102">
    <property type="entry name" value="PYNP_C"/>
</dbReference>
<evidence type="ECO:0000256" key="6">
    <source>
        <dbReference type="ARBA" id="ARBA00014680"/>
    </source>
</evidence>
<dbReference type="EMBL" id="DVOB01000191">
    <property type="protein sequence ID" value="HIU96805.1"/>
    <property type="molecule type" value="Genomic_DNA"/>
</dbReference>
<dbReference type="Gene3D" id="3.90.1170.30">
    <property type="entry name" value="Pyrimidine nucleoside phosphorylase-like, C-terminal domain"/>
    <property type="match status" value="1"/>
</dbReference>
<proteinExistence type="inferred from homology"/>
<evidence type="ECO:0000256" key="4">
    <source>
        <dbReference type="ARBA" id="ARBA00011738"/>
    </source>
</evidence>
<keyword evidence="7 12" id="KW-0328">Glycosyltransferase</keyword>
<evidence type="ECO:0000256" key="3">
    <source>
        <dbReference type="ARBA" id="ARBA00006915"/>
    </source>
</evidence>
<dbReference type="NCBIfam" id="TIGR02644">
    <property type="entry name" value="Y_phosphoryl"/>
    <property type="match status" value="1"/>
</dbReference>
<dbReference type="InterPro" id="IPR018090">
    <property type="entry name" value="Pyrmidine_PPas_bac/euk"/>
</dbReference>
<accession>A0A9D1SVF4</accession>
<dbReference type="SUPFAM" id="SSF54680">
    <property type="entry name" value="Pyrimidine nucleoside phosphorylase C-terminal domain"/>
    <property type="match status" value="1"/>
</dbReference>
<dbReference type="PIRSF" id="PIRSF000478">
    <property type="entry name" value="TP_PyNP"/>
    <property type="match status" value="1"/>
</dbReference>
<evidence type="ECO:0000256" key="5">
    <source>
        <dbReference type="ARBA" id="ARBA00011889"/>
    </source>
</evidence>
<comment type="catalytic activity">
    <reaction evidence="10">
        <text>thymidine + phosphate = 2-deoxy-alpha-D-ribose 1-phosphate + thymine</text>
        <dbReference type="Rhea" id="RHEA:16037"/>
        <dbReference type="ChEBI" id="CHEBI:17748"/>
        <dbReference type="ChEBI" id="CHEBI:17821"/>
        <dbReference type="ChEBI" id="CHEBI:43474"/>
        <dbReference type="ChEBI" id="CHEBI:57259"/>
        <dbReference type="EC" id="2.4.2.2"/>
    </reaction>
</comment>
<dbReference type="Pfam" id="PF07831">
    <property type="entry name" value="PYNP_C"/>
    <property type="match status" value="1"/>
</dbReference>
<dbReference type="GO" id="GO:0006206">
    <property type="term" value="P:pyrimidine nucleobase metabolic process"/>
    <property type="evidence" value="ECO:0007669"/>
    <property type="project" value="InterPro"/>
</dbReference>
<gene>
    <name evidence="12" type="ORF">IAD25_08920</name>
</gene>